<organism evidence="1 2">
    <name type="scientific">Scortum barcoo</name>
    <name type="common">barcoo grunter</name>
    <dbReference type="NCBI Taxonomy" id="214431"/>
    <lineage>
        <taxon>Eukaryota</taxon>
        <taxon>Metazoa</taxon>
        <taxon>Chordata</taxon>
        <taxon>Craniata</taxon>
        <taxon>Vertebrata</taxon>
        <taxon>Euteleostomi</taxon>
        <taxon>Actinopterygii</taxon>
        <taxon>Neopterygii</taxon>
        <taxon>Teleostei</taxon>
        <taxon>Neoteleostei</taxon>
        <taxon>Acanthomorphata</taxon>
        <taxon>Eupercaria</taxon>
        <taxon>Centrarchiformes</taxon>
        <taxon>Terapontoidei</taxon>
        <taxon>Terapontidae</taxon>
        <taxon>Scortum</taxon>
    </lineage>
</organism>
<name>A0ACB8WVA8_9TELE</name>
<accession>A0ACB8WVA8</accession>
<protein>
    <submittedName>
        <fullName evidence="1">Uncharacterized protein</fullName>
    </submittedName>
</protein>
<dbReference type="EMBL" id="CM041536">
    <property type="protein sequence ID" value="KAI3370613.1"/>
    <property type="molecule type" value="Genomic_DNA"/>
</dbReference>
<gene>
    <name evidence="1" type="ORF">L3Q82_007188</name>
</gene>
<evidence type="ECO:0000313" key="1">
    <source>
        <dbReference type="EMBL" id="KAI3370613.1"/>
    </source>
</evidence>
<sequence length="159" mass="17819">MRSGETGSRTAGPLVRSEQPGAEHAKNCGDDSTVSAVETFRFLGSTISQDLKWEFNIDAIRKKAQRRMYSLHQLRQFNLPQEVLIQFYTAIIQSVLCTSITVWFGLDQPPNRTGTDCNGQLGLQKKIIGASLPSIQDLYVSRVRKRAGNINVYLKRFVG</sequence>
<evidence type="ECO:0000313" key="2">
    <source>
        <dbReference type="Proteomes" id="UP000831701"/>
    </source>
</evidence>
<keyword evidence="2" id="KW-1185">Reference proteome</keyword>
<dbReference type="Proteomes" id="UP000831701">
    <property type="component" value="Chromosome 6"/>
</dbReference>
<proteinExistence type="predicted"/>
<reference evidence="1" key="1">
    <citation type="submission" date="2022-04" db="EMBL/GenBank/DDBJ databases">
        <title>Jade perch genome.</title>
        <authorList>
            <person name="Chao B."/>
        </authorList>
    </citation>
    <scope>NUCLEOTIDE SEQUENCE</scope>
    <source>
        <strain evidence="1">CB-2022</strain>
    </source>
</reference>
<comment type="caution">
    <text evidence="1">The sequence shown here is derived from an EMBL/GenBank/DDBJ whole genome shotgun (WGS) entry which is preliminary data.</text>
</comment>